<gene>
    <name evidence="5" type="ORF">KC19_3G165400</name>
</gene>
<dbReference type="InterPro" id="IPR005574">
    <property type="entry name" value="Rpb4/RPC9"/>
</dbReference>
<keyword evidence="2" id="KW-0539">Nucleus</keyword>
<dbReference type="GO" id="GO:0000166">
    <property type="term" value="F:nucleotide binding"/>
    <property type="evidence" value="ECO:0007669"/>
    <property type="project" value="InterPro"/>
</dbReference>
<dbReference type="GO" id="GO:0005634">
    <property type="term" value="C:nucleus"/>
    <property type="evidence" value="ECO:0007669"/>
    <property type="project" value="UniProtKB-SubCell"/>
</dbReference>
<name>A0A8T0ILN2_CERPU</name>
<dbReference type="Gene3D" id="1.20.1250.40">
    <property type="match status" value="1"/>
</dbReference>
<dbReference type="AlphaFoldDB" id="A0A8T0ILN2"/>
<proteinExistence type="inferred from homology"/>
<dbReference type="GO" id="GO:0030880">
    <property type="term" value="C:RNA polymerase complex"/>
    <property type="evidence" value="ECO:0007669"/>
    <property type="project" value="InterPro"/>
</dbReference>
<dbReference type="PANTHER" id="PTHR21297">
    <property type="entry name" value="DNA-DIRECTED RNA POLYMERASE II"/>
    <property type="match status" value="1"/>
</dbReference>
<dbReference type="Pfam" id="PF03874">
    <property type="entry name" value="RNA_pol_Rpb4"/>
    <property type="match status" value="1"/>
</dbReference>
<dbReference type="Proteomes" id="UP000822688">
    <property type="component" value="Chromosome 3"/>
</dbReference>
<dbReference type="InterPro" id="IPR010997">
    <property type="entry name" value="HRDC-like_sf"/>
</dbReference>
<evidence type="ECO:0000256" key="2">
    <source>
        <dbReference type="ARBA" id="ARBA00023242"/>
    </source>
</evidence>
<keyword evidence="6" id="KW-1185">Reference proteome</keyword>
<reference evidence="5" key="1">
    <citation type="submission" date="2020-06" db="EMBL/GenBank/DDBJ databases">
        <title>WGS assembly of Ceratodon purpureus strain R40.</title>
        <authorList>
            <person name="Carey S.B."/>
            <person name="Jenkins J."/>
            <person name="Shu S."/>
            <person name="Lovell J.T."/>
            <person name="Sreedasyam A."/>
            <person name="Maumus F."/>
            <person name="Tiley G.P."/>
            <person name="Fernandez-Pozo N."/>
            <person name="Barry K."/>
            <person name="Chen C."/>
            <person name="Wang M."/>
            <person name="Lipzen A."/>
            <person name="Daum C."/>
            <person name="Saski C.A."/>
            <person name="Payton A.C."/>
            <person name="Mcbreen J.C."/>
            <person name="Conrad R.E."/>
            <person name="Kollar L.M."/>
            <person name="Olsson S."/>
            <person name="Huttunen S."/>
            <person name="Landis J.B."/>
            <person name="Wickett N.J."/>
            <person name="Johnson M.G."/>
            <person name="Rensing S.A."/>
            <person name="Grimwood J."/>
            <person name="Schmutz J."/>
            <person name="Mcdaniel S.F."/>
        </authorList>
    </citation>
    <scope>NUCLEOTIDE SEQUENCE</scope>
    <source>
        <strain evidence="5">R40</strain>
    </source>
</reference>
<evidence type="ECO:0000259" key="4">
    <source>
        <dbReference type="SMART" id="SM00657"/>
    </source>
</evidence>
<dbReference type="GO" id="GO:0006352">
    <property type="term" value="P:DNA-templated transcription initiation"/>
    <property type="evidence" value="ECO:0007669"/>
    <property type="project" value="InterPro"/>
</dbReference>
<comment type="similarity">
    <text evidence="3">Belongs to the eukaryotic RPB4 RNA polymerase subunit family.</text>
</comment>
<accession>A0A8T0ILN2</accession>
<feature type="domain" description="RNA polymerase Rpb4/RPC9 core" evidence="4">
    <location>
        <begin position="24"/>
        <end position="145"/>
    </location>
</feature>
<evidence type="ECO:0000256" key="1">
    <source>
        <dbReference type="ARBA" id="ARBA00004123"/>
    </source>
</evidence>
<dbReference type="EMBL" id="CM026423">
    <property type="protein sequence ID" value="KAG0583817.1"/>
    <property type="molecule type" value="Genomic_DNA"/>
</dbReference>
<dbReference type="SMART" id="SM00657">
    <property type="entry name" value="RPOL4c"/>
    <property type="match status" value="1"/>
</dbReference>
<comment type="subcellular location">
    <subcellularLocation>
        <location evidence="1">Nucleus</location>
    </subcellularLocation>
</comment>
<protein>
    <recommendedName>
        <fullName evidence="4">RNA polymerase Rpb4/RPC9 core domain-containing protein</fullName>
    </recommendedName>
</protein>
<evidence type="ECO:0000256" key="3">
    <source>
        <dbReference type="ARBA" id="ARBA00025724"/>
    </source>
</evidence>
<organism evidence="5 6">
    <name type="scientific">Ceratodon purpureus</name>
    <name type="common">Fire moss</name>
    <name type="synonym">Dicranum purpureum</name>
    <dbReference type="NCBI Taxonomy" id="3225"/>
    <lineage>
        <taxon>Eukaryota</taxon>
        <taxon>Viridiplantae</taxon>
        <taxon>Streptophyta</taxon>
        <taxon>Embryophyta</taxon>
        <taxon>Bryophyta</taxon>
        <taxon>Bryophytina</taxon>
        <taxon>Bryopsida</taxon>
        <taxon>Dicranidae</taxon>
        <taxon>Pseudoditrichales</taxon>
        <taxon>Ditrichaceae</taxon>
        <taxon>Ceratodon</taxon>
    </lineage>
</organism>
<dbReference type="InterPro" id="IPR038324">
    <property type="entry name" value="Rpb4/RPC9_sf"/>
</dbReference>
<sequence length="145" mass="16406">MAAARASGGAPLEEEDASELKLGEDFVKAKCLMNAEVSLVLQRKYEQLQQLADDPSAQISQVFEKSLQYVRRFSRYQNPDAVKQVREVLTRNQLHEFEVCVIGNLCPETVEEAKALVPSITKRGRMDDEKIETMLTDLATIKKFE</sequence>
<dbReference type="InterPro" id="IPR045222">
    <property type="entry name" value="Rpb4-like"/>
</dbReference>
<comment type="caution">
    <text evidence="5">The sequence shown here is derived from an EMBL/GenBank/DDBJ whole genome shotgun (WGS) entry which is preliminary data.</text>
</comment>
<evidence type="ECO:0000313" key="5">
    <source>
        <dbReference type="EMBL" id="KAG0583817.1"/>
    </source>
</evidence>
<dbReference type="InterPro" id="IPR006590">
    <property type="entry name" value="RNA_pol_Rpb4/RPC9_core"/>
</dbReference>
<dbReference type="FunFam" id="1.20.1250.40:FF:000004">
    <property type="entry name" value="Dna-directed rna polymerase ii subunit 4"/>
    <property type="match status" value="1"/>
</dbReference>
<evidence type="ECO:0000313" key="6">
    <source>
        <dbReference type="Proteomes" id="UP000822688"/>
    </source>
</evidence>
<dbReference type="SUPFAM" id="SSF47819">
    <property type="entry name" value="HRDC-like"/>
    <property type="match status" value="1"/>
</dbReference>